<gene>
    <name evidence="13" type="ORF">pdam_00020257</name>
</gene>
<dbReference type="OrthoDB" id="6500128at2759"/>
<dbReference type="AlphaFoldDB" id="A0A3M6V152"/>
<dbReference type="SUPFAM" id="SSF90123">
    <property type="entry name" value="ABC transporter transmembrane region"/>
    <property type="match status" value="2"/>
</dbReference>
<dbReference type="Pfam" id="PF00005">
    <property type="entry name" value="ABC_tran"/>
    <property type="match status" value="3"/>
</dbReference>
<evidence type="ECO:0008006" key="15">
    <source>
        <dbReference type="Google" id="ProtNLM"/>
    </source>
</evidence>
<dbReference type="FunFam" id="3.40.50.300:FF:000973">
    <property type="entry name" value="Multidrug resistance-associated protein 4"/>
    <property type="match status" value="1"/>
</dbReference>
<evidence type="ECO:0000256" key="8">
    <source>
        <dbReference type="ARBA" id="ARBA00022989"/>
    </source>
</evidence>
<name>A0A3M6V152_POCDA</name>
<evidence type="ECO:0000313" key="13">
    <source>
        <dbReference type="EMBL" id="RMX59610.1"/>
    </source>
</evidence>
<feature type="transmembrane region" description="Helical" evidence="10">
    <location>
        <begin position="626"/>
        <end position="646"/>
    </location>
</feature>
<evidence type="ECO:0000256" key="10">
    <source>
        <dbReference type="SAM" id="Phobius"/>
    </source>
</evidence>
<dbReference type="InterPro" id="IPR036640">
    <property type="entry name" value="ABC1_TM_sf"/>
</dbReference>
<evidence type="ECO:0000259" key="12">
    <source>
        <dbReference type="PROSITE" id="PS50929"/>
    </source>
</evidence>
<feature type="domain" description="ABC transmembrane type-1" evidence="12">
    <location>
        <begin position="400"/>
        <end position="682"/>
    </location>
</feature>
<dbReference type="STRING" id="46731.A0A3M6V152"/>
<feature type="transmembrane region" description="Helical" evidence="10">
    <location>
        <begin position="506"/>
        <end position="527"/>
    </location>
</feature>
<dbReference type="SUPFAM" id="SSF52540">
    <property type="entry name" value="P-loop containing nucleoside triphosphate hydrolases"/>
    <property type="match status" value="3"/>
</dbReference>
<accession>A0A3M6V152</accession>
<evidence type="ECO:0000256" key="9">
    <source>
        <dbReference type="ARBA" id="ARBA00023136"/>
    </source>
</evidence>
<evidence type="ECO:0000256" key="6">
    <source>
        <dbReference type="ARBA" id="ARBA00022741"/>
    </source>
</evidence>
<evidence type="ECO:0000256" key="2">
    <source>
        <dbReference type="ARBA" id="ARBA00009726"/>
    </source>
</evidence>
<dbReference type="CDD" id="cd18580">
    <property type="entry name" value="ABC_6TM_ABCC_D2"/>
    <property type="match status" value="1"/>
</dbReference>
<proteinExistence type="inferred from homology"/>
<dbReference type="InterPro" id="IPR050173">
    <property type="entry name" value="ABC_transporter_C-like"/>
</dbReference>
<evidence type="ECO:0000256" key="1">
    <source>
        <dbReference type="ARBA" id="ARBA00004141"/>
    </source>
</evidence>
<dbReference type="InterPro" id="IPR027417">
    <property type="entry name" value="P-loop_NTPase"/>
</dbReference>
<keyword evidence="3" id="KW-0813">Transport</keyword>
<keyword evidence="6" id="KW-0547">Nucleotide-binding</keyword>
<dbReference type="InterPro" id="IPR044726">
    <property type="entry name" value="ABCC_6TM_D2"/>
</dbReference>
<dbReference type="GO" id="GO:0140359">
    <property type="term" value="F:ABC-type transporter activity"/>
    <property type="evidence" value="ECO:0007669"/>
    <property type="project" value="InterPro"/>
</dbReference>
<dbReference type="InterPro" id="IPR011527">
    <property type="entry name" value="ABC1_TM_dom"/>
</dbReference>
<dbReference type="Gene3D" id="1.20.1560.10">
    <property type="entry name" value="ABC transporter type 1, transmembrane domain"/>
    <property type="match status" value="2"/>
</dbReference>
<evidence type="ECO:0000256" key="4">
    <source>
        <dbReference type="ARBA" id="ARBA00022692"/>
    </source>
</evidence>
<dbReference type="FunFam" id="1.20.1560.10:FF:000014">
    <property type="entry name" value="Multidrug resistance-associated protein member 4"/>
    <property type="match status" value="1"/>
</dbReference>
<feature type="transmembrane region" description="Helical" evidence="10">
    <location>
        <begin position="434"/>
        <end position="456"/>
    </location>
</feature>
<dbReference type="Gene3D" id="3.40.50.300">
    <property type="entry name" value="P-loop containing nucleotide triphosphate hydrolases"/>
    <property type="match status" value="3"/>
</dbReference>
<feature type="transmembrane region" description="Helical" evidence="10">
    <location>
        <begin position="667"/>
        <end position="684"/>
    </location>
</feature>
<feature type="domain" description="ABC transporter" evidence="11">
    <location>
        <begin position="65"/>
        <end position="326"/>
    </location>
</feature>
<feature type="transmembrane region" description="Helical" evidence="10">
    <location>
        <begin position="468"/>
        <end position="486"/>
    </location>
</feature>
<dbReference type="GO" id="GO:0016887">
    <property type="term" value="F:ATP hydrolysis activity"/>
    <property type="evidence" value="ECO:0007669"/>
    <property type="project" value="InterPro"/>
</dbReference>
<feature type="domain" description="ABC transmembrane type-1" evidence="12">
    <location>
        <begin position="688"/>
        <end position="804"/>
    </location>
</feature>
<comment type="subcellular location">
    <subcellularLocation>
        <location evidence="1">Membrane</location>
        <topology evidence="1">Multi-pass membrane protein</topology>
    </subcellularLocation>
</comment>
<feature type="transmembrane region" description="Helical" evidence="10">
    <location>
        <begin position="393"/>
        <end position="414"/>
    </location>
</feature>
<keyword evidence="5" id="KW-0677">Repeat</keyword>
<dbReference type="Proteomes" id="UP000275408">
    <property type="component" value="Unassembled WGS sequence"/>
</dbReference>
<dbReference type="PROSITE" id="PS50893">
    <property type="entry name" value="ABC_TRANSPORTER_2"/>
    <property type="match status" value="1"/>
</dbReference>
<dbReference type="PANTHER" id="PTHR24223">
    <property type="entry name" value="ATP-BINDING CASSETTE SUB-FAMILY C"/>
    <property type="match status" value="1"/>
</dbReference>
<dbReference type="GO" id="GO:0005524">
    <property type="term" value="F:ATP binding"/>
    <property type="evidence" value="ECO:0007669"/>
    <property type="project" value="UniProtKB-KW"/>
</dbReference>
<evidence type="ECO:0000313" key="14">
    <source>
        <dbReference type="Proteomes" id="UP000275408"/>
    </source>
</evidence>
<dbReference type="GO" id="GO:0016020">
    <property type="term" value="C:membrane"/>
    <property type="evidence" value="ECO:0007669"/>
    <property type="project" value="UniProtKB-SubCell"/>
</dbReference>
<dbReference type="PANTHER" id="PTHR24223:SF456">
    <property type="entry name" value="MULTIDRUG RESISTANCE-ASSOCIATED PROTEIN LETHAL(2)03659"/>
    <property type="match status" value="1"/>
</dbReference>
<keyword evidence="8 10" id="KW-1133">Transmembrane helix</keyword>
<comment type="similarity">
    <text evidence="2">Belongs to the ABC transporter superfamily. ABCC family. Conjugate transporter (TC 3.A.1.208) subfamily.</text>
</comment>
<feature type="transmembrane region" description="Helical" evidence="10">
    <location>
        <begin position="690"/>
        <end position="711"/>
    </location>
</feature>
<evidence type="ECO:0000256" key="3">
    <source>
        <dbReference type="ARBA" id="ARBA00022448"/>
    </source>
</evidence>
<feature type="transmembrane region" description="Helical" evidence="10">
    <location>
        <begin position="534"/>
        <end position="554"/>
    </location>
</feature>
<evidence type="ECO:0000256" key="7">
    <source>
        <dbReference type="ARBA" id="ARBA00022840"/>
    </source>
</evidence>
<dbReference type="PROSITE" id="PS50929">
    <property type="entry name" value="ABC_TM1F"/>
    <property type="match status" value="2"/>
</dbReference>
<comment type="caution">
    <text evidence="13">The sequence shown here is derived from an EMBL/GenBank/DDBJ whole genome shotgun (WGS) entry which is preliminary data.</text>
</comment>
<keyword evidence="7" id="KW-0067">ATP-binding</keyword>
<evidence type="ECO:0000256" key="5">
    <source>
        <dbReference type="ARBA" id="ARBA00022737"/>
    </source>
</evidence>
<keyword evidence="9 10" id="KW-0472">Membrane</keyword>
<keyword evidence="14" id="KW-1185">Reference proteome</keyword>
<sequence>MNLFLRISTSLHLQRVKQLSLARLEVVSLLCSHANAGEISNTTGMIDYQSSVIYLPQTAWVFSGTMIENILFGHLYEESKYGRIIDVCALKEDFQRLPDGDQTVVGERGEVLSGGQQARVSLARAVYAEGDIYLLDDPLSAVDLKVGKHVLNKCIKDLLGDKMVLFASHQQQHMENADEVIVLCKGRVLDKGRFTELRDKGVISSIVDPLHKAALKDKTVVGERGEVLSGGQQARVSLARAVYSDGDIYLLDDPLSAVDFKVGQHIFNRCIKDLLGDKIVLFASHQQQHMENANEVILLHKGRVLDKGSFTELRNKGVITSTADPLHKAALKDKTGTSEAFSWQDKEEHDDAEKCHKIHPLPNEAKVLEIAKEDRTIGVVTFRLQCDYFRSGAHPLMITGMVGLSFITQAIIAAPDLWLSFLARLNPEDQKKKTYLSVFACLVGACLIFTIVRAYGFMKICLKCAERLHDKMVVAILQAPVLFFDSNPVGRILNRFSNDIGCVDEMLPKTFLAAMQMLLMIFVQILVTVATNVWLIFLVVPIYVLVVFLSNYYLKTARELKRLESISRSPVFAHFSESLRGLDTIRTSGRQTDFVDALYRYQDVHNQAYILVMASGRWLGARLDCLASLLVGAVALAAILVSQDAVGRILNRFSNDIGCVDEMLPKTFLAAVQMLLMIFFQILVTVATNVWLMFLIVPISVLVVFLFNYYLKTARELKRLESISRSPVLAHFSKSLRGLDTIGRRGGQTDFVDALYRYQDVHNRAYIMVMASGRWPGASLACLASFLVGAVALAAILVSQDAVSEVENYMTSVERVMTYTKLDREPGYEEEQTPLKEWPRRGSSVLRDISLIFYPGEPQVQKNINLNIKGGAKIGVAGRSGAGKSSFIAALMRMPDADGEIIIDDVPVKEIGLQQARRGISVLGQSPLLFSVSLR</sequence>
<feature type="transmembrane region" description="Helical" evidence="10">
    <location>
        <begin position="778"/>
        <end position="798"/>
    </location>
</feature>
<dbReference type="InterPro" id="IPR017871">
    <property type="entry name" value="ABC_transporter-like_CS"/>
</dbReference>
<dbReference type="EMBL" id="RCHS01000305">
    <property type="protein sequence ID" value="RMX59610.1"/>
    <property type="molecule type" value="Genomic_DNA"/>
</dbReference>
<organism evidence="13 14">
    <name type="scientific">Pocillopora damicornis</name>
    <name type="common">Cauliflower coral</name>
    <name type="synonym">Millepora damicornis</name>
    <dbReference type="NCBI Taxonomy" id="46731"/>
    <lineage>
        <taxon>Eukaryota</taxon>
        <taxon>Metazoa</taxon>
        <taxon>Cnidaria</taxon>
        <taxon>Anthozoa</taxon>
        <taxon>Hexacorallia</taxon>
        <taxon>Scleractinia</taxon>
        <taxon>Astrocoeniina</taxon>
        <taxon>Pocilloporidae</taxon>
        <taxon>Pocillopora</taxon>
    </lineage>
</organism>
<dbReference type="InterPro" id="IPR003439">
    <property type="entry name" value="ABC_transporter-like_ATP-bd"/>
</dbReference>
<dbReference type="PROSITE" id="PS00211">
    <property type="entry name" value="ABC_TRANSPORTER_1"/>
    <property type="match status" value="2"/>
</dbReference>
<evidence type="ECO:0000259" key="11">
    <source>
        <dbReference type="PROSITE" id="PS50893"/>
    </source>
</evidence>
<keyword evidence="4 10" id="KW-0812">Transmembrane</keyword>
<protein>
    <recommendedName>
        <fullName evidence="15">ABC transmembrane type-1 domain-containing protein</fullName>
    </recommendedName>
</protein>
<dbReference type="Pfam" id="PF00664">
    <property type="entry name" value="ABC_membrane"/>
    <property type="match status" value="2"/>
</dbReference>
<reference evidence="13 14" key="1">
    <citation type="journal article" date="2018" name="Sci. Rep.">
        <title>Comparative analysis of the Pocillopora damicornis genome highlights role of immune system in coral evolution.</title>
        <authorList>
            <person name="Cunning R."/>
            <person name="Bay R.A."/>
            <person name="Gillette P."/>
            <person name="Baker A.C."/>
            <person name="Traylor-Knowles N."/>
        </authorList>
    </citation>
    <scope>NUCLEOTIDE SEQUENCE [LARGE SCALE GENOMIC DNA]</scope>
    <source>
        <strain evidence="13">RSMAS</strain>
        <tissue evidence="13">Whole animal</tissue>
    </source>
</reference>